<evidence type="ECO:0000256" key="9">
    <source>
        <dbReference type="ARBA" id="ARBA00023125"/>
    </source>
</evidence>
<dbReference type="GO" id="GO:0000703">
    <property type="term" value="F:oxidized pyrimidine nucleobase lesion DNA N-glycosylase activity"/>
    <property type="evidence" value="ECO:0007669"/>
    <property type="project" value="TreeGrafter"/>
</dbReference>
<dbReference type="InterPro" id="IPR010979">
    <property type="entry name" value="Ribosomal_uS13-like_H2TH"/>
</dbReference>
<feature type="domain" description="Formamidopyrimidine-DNA glycosylase catalytic" evidence="17">
    <location>
        <begin position="2"/>
        <end position="96"/>
    </location>
</feature>
<comment type="cofactor">
    <cofactor evidence="1">
        <name>Zn(2+)</name>
        <dbReference type="ChEBI" id="CHEBI:29105"/>
    </cofactor>
</comment>
<name>A0A7M4DDL0_9MICO</name>
<reference evidence="18 19" key="1">
    <citation type="submission" date="2019-11" db="EMBL/GenBank/DDBJ databases">
        <authorList>
            <person name="Criscuolo A."/>
        </authorList>
    </citation>
    <scope>NUCLEOTIDE SEQUENCE [LARGE SCALE GENOMIC DNA]</scope>
    <source>
        <strain evidence="18">CIP111667</strain>
    </source>
</reference>
<evidence type="ECO:0000256" key="5">
    <source>
        <dbReference type="ARBA" id="ARBA00022763"/>
    </source>
</evidence>
<evidence type="ECO:0000259" key="16">
    <source>
        <dbReference type="PROSITE" id="PS51066"/>
    </source>
</evidence>
<dbReference type="AlphaFoldDB" id="A0A7M4DDL0"/>
<dbReference type="Pfam" id="PF01149">
    <property type="entry name" value="Fapy_DNA_glyco"/>
    <property type="match status" value="1"/>
</dbReference>
<dbReference type="InterPro" id="IPR012319">
    <property type="entry name" value="FPG_cat"/>
</dbReference>
<dbReference type="SUPFAM" id="SSF81624">
    <property type="entry name" value="N-terminal domain of MutM-like DNA repair proteins"/>
    <property type="match status" value="1"/>
</dbReference>
<keyword evidence="19" id="KW-1185">Reference proteome</keyword>
<dbReference type="GO" id="GO:0008270">
    <property type="term" value="F:zinc ion binding"/>
    <property type="evidence" value="ECO:0007669"/>
    <property type="project" value="UniProtKB-KW"/>
</dbReference>
<keyword evidence="10" id="KW-0234">DNA repair</keyword>
<evidence type="ECO:0000256" key="4">
    <source>
        <dbReference type="ARBA" id="ARBA00022723"/>
    </source>
</evidence>
<keyword evidence="7 18" id="KW-0378">Hydrolase</keyword>
<evidence type="ECO:0000256" key="1">
    <source>
        <dbReference type="ARBA" id="ARBA00001947"/>
    </source>
</evidence>
<gene>
    <name evidence="18" type="primary">nei1</name>
    <name evidence="18" type="ORF">HALOF300_00199</name>
</gene>
<keyword evidence="13 18" id="KW-0326">Glycosidase</keyword>
<dbReference type="SUPFAM" id="SSF46946">
    <property type="entry name" value="S13-like H2TH domain"/>
    <property type="match status" value="1"/>
</dbReference>
<evidence type="ECO:0000256" key="15">
    <source>
        <dbReference type="PROSITE-ProRule" id="PRU00391"/>
    </source>
</evidence>
<evidence type="ECO:0000256" key="6">
    <source>
        <dbReference type="ARBA" id="ARBA00022771"/>
    </source>
</evidence>
<dbReference type="InterPro" id="IPR000214">
    <property type="entry name" value="Znf_DNA_glyclase/AP_lyase"/>
</dbReference>
<feature type="domain" description="FPG-type" evidence="16">
    <location>
        <begin position="258"/>
        <end position="292"/>
    </location>
</feature>
<evidence type="ECO:0000256" key="7">
    <source>
        <dbReference type="ARBA" id="ARBA00022801"/>
    </source>
</evidence>
<keyword evidence="18" id="KW-0540">Nuclease</keyword>
<sequence length="294" mass="32594">MPEGHTIHALAGRLNRAFAGESVRVTSLQGRFAGGAQILDRRVLVEAGAWGKNLFVEFDGDAWLHVHLGLIGLFPVMPLPADLRGAADPEDIPVTGAVRLRITGDGHVADLRGPMTCAVLTGDEVTAFSRRLGPDPLRPDADPELGWAKLSRSTRPIAELLMDQAVLAGVGNVYRCEVLFRHRVDPMRPGKELRRSTWRAIWDDLVLMLPLGVVYHQILTMDDQIEAAQAEIADGQAPRYTADITGDRLGDHFERRFFLYKRTGEPCLVCGSKVRSKPLAGRTLYWCGRCQRRR</sequence>
<dbReference type="PROSITE" id="PS01242">
    <property type="entry name" value="ZF_FPG_1"/>
    <property type="match status" value="1"/>
</dbReference>
<dbReference type="PANTHER" id="PTHR42697:SF3">
    <property type="entry name" value="ENDONUCLEASE 8 1"/>
    <property type="match status" value="1"/>
</dbReference>
<keyword evidence="4" id="KW-0479">Metal-binding</keyword>
<dbReference type="GO" id="GO:0003684">
    <property type="term" value="F:damaged DNA binding"/>
    <property type="evidence" value="ECO:0007669"/>
    <property type="project" value="InterPro"/>
</dbReference>
<keyword evidence="12" id="KW-0511">Multifunctional enzyme</keyword>
<dbReference type="CDD" id="cd08970">
    <property type="entry name" value="AcNei1_N"/>
    <property type="match status" value="1"/>
</dbReference>
<dbReference type="Proteomes" id="UP000419743">
    <property type="component" value="Unassembled WGS sequence"/>
</dbReference>
<keyword evidence="5" id="KW-0227">DNA damage</keyword>
<comment type="catalytic activity">
    <reaction evidence="14">
        <text>2'-deoxyribonucleotide-(2'-deoxyribose 5'-phosphate)-2'-deoxyribonucleotide-DNA = a 3'-end 2'-deoxyribonucleotide-(2,3-dehydro-2,3-deoxyribose 5'-phosphate)-DNA + a 5'-end 5'-phospho-2'-deoxyribonucleoside-DNA + H(+)</text>
        <dbReference type="Rhea" id="RHEA:66592"/>
        <dbReference type="Rhea" id="RHEA-COMP:13180"/>
        <dbReference type="Rhea" id="RHEA-COMP:16897"/>
        <dbReference type="Rhea" id="RHEA-COMP:17067"/>
        <dbReference type="ChEBI" id="CHEBI:15378"/>
        <dbReference type="ChEBI" id="CHEBI:136412"/>
        <dbReference type="ChEBI" id="CHEBI:157695"/>
        <dbReference type="ChEBI" id="CHEBI:167181"/>
        <dbReference type="EC" id="4.2.99.18"/>
    </reaction>
</comment>
<dbReference type="SMART" id="SM01232">
    <property type="entry name" value="H2TH"/>
    <property type="match status" value="1"/>
</dbReference>
<evidence type="ECO:0000256" key="8">
    <source>
        <dbReference type="ARBA" id="ARBA00022833"/>
    </source>
</evidence>
<evidence type="ECO:0000256" key="11">
    <source>
        <dbReference type="ARBA" id="ARBA00023239"/>
    </source>
</evidence>
<protein>
    <recommendedName>
        <fullName evidence="3">DNA-(apurinic or apyrimidinic site) lyase</fullName>
        <ecNumber evidence="3">4.2.99.18</ecNumber>
    </recommendedName>
</protein>
<dbReference type="InterPro" id="IPR035937">
    <property type="entry name" value="FPG_N"/>
</dbReference>
<dbReference type="Gene3D" id="1.10.8.50">
    <property type="match status" value="1"/>
</dbReference>
<evidence type="ECO:0000313" key="18">
    <source>
        <dbReference type="EMBL" id="VZO34929.1"/>
    </source>
</evidence>
<comment type="caution">
    <text evidence="18">The sequence shown here is derived from an EMBL/GenBank/DDBJ whole genome shotgun (WGS) entry which is preliminary data.</text>
</comment>
<dbReference type="InterPro" id="IPR010663">
    <property type="entry name" value="Znf_FPG/IleRS"/>
</dbReference>
<dbReference type="SMART" id="SM00898">
    <property type="entry name" value="Fapy_DNA_glyco"/>
    <property type="match status" value="1"/>
</dbReference>
<dbReference type="PROSITE" id="PS51068">
    <property type="entry name" value="FPG_CAT"/>
    <property type="match status" value="1"/>
</dbReference>
<keyword evidence="18" id="KW-0255">Endonuclease</keyword>
<evidence type="ECO:0000256" key="10">
    <source>
        <dbReference type="ARBA" id="ARBA00023204"/>
    </source>
</evidence>
<dbReference type="InterPro" id="IPR015887">
    <property type="entry name" value="DNA_glyclase_Znf_dom_DNA_BS"/>
</dbReference>
<proteinExistence type="inferred from homology"/>
<dbReference type="Pfam" id="PF06827">
    <property type="entry name" value="zf-FPG_IleRS"/>
    <property type="match status" value="1"/>
</dbReference>
<keyword evidence="9" id="KW-0238">DNA-binding</keyword>
<accession>A0A7M4DDL0</accession>
<dbReference type="EMBL" id="CACRYJ010000004">
    <property type="protein sequence ID" value="VZO34929.1"/>
    <property type="molecule type" value="Genomic_DNA"/>
</dbReference>
<evidence type="ECO:0000256" key="3">
    <source>
        <dbReference type="ARBA" id="ARBA00012720"/>
    </source>
</evidence>
<dbReference type="Pfam" id="PF06831">
    <property type="entry name" value="H2TH"/>
    <property type="match status" value="1"/>
</dbReference>
<dbReference type="InterPro" id="IPR015886">
    <property type="entry name" value="H2TH_FPG"/>
</dbReference>
<dbReference type="SUPFAM" id="SSF57716">
    <property type="entry name" value="Glucocorticoid receptor-like (DNA-binding domain)"/>
    <property type="match status" value="1"/>
</dbReference>
<evidence type="ECO:0000256" key="2">
    <source>
        <dbReference type="ARBA" id="ARBA00009409"/>
    </source>
</evidence>
<keyword evidence="11" id="KW-0456">Lyase</keyword>
<dbReference type="GO" id="GO:0140078">
    <property type="term" value="F:class I DNA-(apurinic or apyrimidinic site) endonuclease activity"/>
    <property type="evidence" value="ECO:0007669"/>
    <property type="project" value="UniProtKB-EC"/>
</dbReference>
<dbReference type="RefSeq" id="WP_156738783.1">
    <property type="nucleotide sequence ID" value="NZ_CACRYJ010000004.1"/>
</dbReference>
<evidence type="ECO:0000313" key="19">
    <source>
        <dbReference type="Proteomes" id="UP000419743"/>
    </source>
</evidence>
<evidence type="ECO:0000256" key="14">
    <source>
        <dbReference type="ARBA" id="ARBA00044632"/>
    </source>
</evidence>
<dbReference type="Gene3D" id="3.20.190.10">
    <property type="entry name" value="MutM-like, N-terminal"/>
    <property type="match status" value="1"/>
</dbReference>
<evidence type="ECO:0000259" key="17">
    <source>
        <dbReference type="PROSITE" id="PS51068"/>
    </source>
</evidence>
<comment type="similarity">
    <text evidence="2">Belongs to the FPG family.</text>
</comment>
<organism evidence="18 19">
    <name type="scientific">Occultella aeris</name>
    <dbReference type="NCBI Taxonomy" id="2761496"/>
    <lineage>
        <taxon>Bacteria</taxon>
        <taxon>Bacillati</taxon>
        <taxon>Actinomycetota</taxon>
        <taxon>Actinomycetes</taxon>
        <taxon>Micrococcales</taxon>
        <taxon>Ruaniaceae</taxon>
        <taxon>Occultella</taxon>
    </lineage>
</organism>
<dbReference type="GO" id="GO:0006284">
    <property type="term" value="P:base-excision repair"/>
    <property type="evidence" value="ECO:0007669"/>
    <property type="project" value="InterPro"/>
</dbReference>
<dbReference type="PANTHER" id="PTHR42697">
    <property type="entry name" value="ENDONUCLEASE 8"/>
    <property type="match status" value="1"/>
</dbReference>
<dbReference type="EC" id="4.2.99.18" evidence="3"/>
<dbReference type="PROSITE" id="PS51066">
    <property type="entry name" value="ZF_FPG_2"/>
    <property type="match status" value="1"/>
</dbReference>
<evidence type="ECO:0000256" key="13">
    <source>
        <dbReference type="ARBA" id="ARBA00023295"/>
    </source>
</evidence>
<keyword evidence="6 15" id="KW-0863">Zinc-finger</keyword>
<keyword evidence="8" id="KW-0862">Zinc</keyword>
<evidence type="ECO:0000256" key="12">
    <source>
        <dbReference type="ARBA" id="ARBA00023268"/>
    </source>
</evidence>